<feature type="transmembrane region" description="Helical" evidence="6">
    <location>
        <begin position="168"/>
        <end position="188"/>
    </location>
</feature>
<dbReference type="PANTHER" id="PTHR31627">
    <property type="entry name" value="SERPENTINE RECEPTOR CLASS GAMMA-RELATED"/>
    <property type="match status" value="1"/>
</dbReference>
<feature type="transmembrane region" description="Helical" evidence="6">
    <location>
        <begin position="74"/>
        <end position="94"/>
    </location>
</feature>
<dbReference type="EMBL" id="UYSL01020148">
    <property type="protein sequence ID" value="VDL73073.1"/>
    <property type="molecule type" value="Genomic_DNA"/>
</dbReference>
<evidence type="ECO:0000313" key="7">
    <source>
        <dbReference type="EMBL" id="VDL73073.1"/>
    </source>
</evidence>
<dbReference type="WBParaSite" id="NBR_0000948301-mRNA-1">
    <property type="protein sequence ID" value="NBR_0000948301-mRNA-1"/>
    <property type="gene ID" value="NBR_0000948301"/>
</dbReference>
<comment type="subcellular location">
    <subcellularLocation>
        <location evidence="1">Membrane</location>
        <topology evidence="1">Multi-pass membrane protein</topology>
    </subcellularLocation>
</comment>
<evidence type="ECO:0000256" key="5">
    <source>
        <dbReference type="SAM" id="MobiDB-lite"/>
    </source>
</evidence>
<dbReference type="PANTHER" id="PTHR31627:SF42">
    <property type="entry name" value="G_PROTEIN_RECEP_F1_2 DOMAIN-CONTAINING PROTEIN-RELATED"/>
    <property type="match status" value="1"/>
</dbReference>
<feature type="compositionally biased region" description="Basic residues" evidence="5">
    <location>
        <begin position="259"/>
        <end position="270"/>
    </location>
</feature>
<dbReference type="Gene3D" id="1.20.1070.10">
    <property type="entry name" value="Rhodopsin 7-helix transmembrane proteins"/>
    <property type="match status" value="1"/>
</dbReference>
<organism evidence="9">
    <name type="scientific">Nippostrongylus brasiliensis</name>
    <name type="common">Rat hookworm</name>
    <dbReference type="NCBI Taxonomy" id="27835"/>
    <lineage>
        <taxon>Eukaryota</taxon>
        <taxon>Metazoa</taxon>
        <taxon>Ecdysozoa</taxon>
        <taxon>Nematoda</taxon>
        <taxon>Chromadorea</taxon>
        <taxon>Rhabditida</taxon>
        <taxon>Rhabditina</taxon>
        <taxon>Rhabditomorpha</taxon>
        <taxon>Strongyloidea</taxon>
        <taxon>Heligmosomidae</taxon>
        <taxon>Nippostrongylus</taxon>
    </lineage>
</organism>
<protein>
    <submittedName>
        <fullName evidence="9">Serpentine receptor class gamma</fullName>
    </submittedName>
</protein>
<sequence>MAVNWQTLLLTVVGAITIPLYIRILYVLIRFRNKCRFSSHFYTITISQGFIDIIGFLCYYSSVNMRSFDALKPFYWSLNGTFFVTWSYMQTYLFEYGRILGVAMISIQRVSTVTFPTSTFNQTHYLKSALIPLIASIICAVNYGILIHTLKKSTFQMRRRETKMSVQVVGLLVALLITCVHFCMQYIFNSLGMTRLVYEMRFFTPLWVGMLTFINPWMIILMNRELRRMALWNRSDTENSSVFPVGGLSRVPHSSRDEKRKRKSPFHGSK</sequence>
<dbReference type="InterPro" id="IPR019426">
    <property type="entry name" value="7TM_GPCR_serpentine_rcpt_Srv"/>
</dbReference>
<evidence type="ECO:0000256" key="1">
    <source>
        <dbReference type="ARBA" id="ARBA00004141"/>
    </source>
</evidence>
<name>A0A0N4Y1I4_NIPBR</name>
<evidence type="ECO:0000256" key="4">
    <source>
        <dbReference type="ARBA" id="ARBA00023136"/>
    </source>
</evidence>
<dbReference type="OMA" id="QHCIVDI"/>
<keyword evidence="4 6" id="KW-0472">Membrane</keyword>
<proteinExistence type="predicted"/>
<dbReference type="Pfam" id="PF10323">
    <property type="entry name" value="7TM_GPCR_Srv"/>
    <property type="match status" value="2"/>
</dbReference>
<feature type="region of interest" description="Disordered" evidence="5">
    <location>
        <begin position="243"/>
        <end position="270"/>
    </location>
</feature>
<evidence type="ECO:0000313" key="9">
    <source>
        <dbReference type="WBParaSite" id="NBR_0000948301-mRNA-1"/>
    </source>
</evidence>
<feature type="transmembrane region" description="Helical" evidence="6">
    <location>
        <begin position="129"/>
        <end position="147"/>
    </location>
</feature>
<keyword evidence="2 6" id="KW-0812">Transmembrane</keyword>
<dbReference type="Proteomes" id="UP000271162">
    <property type="component" value="Unassembled WGS sequence"/>
</dbReference>
<evidence type="ECO:0000313" key="8">
    <source>
        <dbReference type="Proteomes" id="UP000271162"/>
    </source>
</evidence>
<reference evidence="9" key="1">
    <citation type="submission" date="2017-02" db="UniProtKB">
        <authorList>
            <consortium name="WormBaseParasite"/>
        </authorList>
    </citation>
    <scope>IDENTIFICATION</scope>
</reference>
<feature type="transmembrane region" description="Helical" evidence="6">
    <location>
        <begin position="6"/>
        <end position="29"/>
    </location>
</feature>
<dbReference type="SUPFAM" id="SSF81321">
    <property type="entry name" value="Family A G protein-coupled receptor-like"/>
    <property type="match status" value="1"/>
</dbReference>
<feature type="transmembrane region" description="Helical" evidence="6">
    <location>
        <begin position="200"/>
        <end position="221"/>
    </location>
</feature>
<dbReference type="AlphaFoldDB" id="A0A0N4Y1I4"/>
<keyword evidence="3 6" id="KW-1133">Transmembrane helix</keyword>
<evidence type="ECO:0000256" key="2">
    <source>
        <dbReference type="ARBA" id="ARBA00022692"/>
    </source>
</evidence>
<feature type="transmembrane region" description="Helical" evidence="6">
    <location>
        <begin position="41"/>
        <end position="62"/>
    </location>
</feature>
<accession>A0A0N4Y1I4</accession>
<dbReference type="InterPro" id="IPR051119">
    <property type="entry name" value="Nematode_SR-like"/>
</dbReference>
<keyword evidence="8" id="KW-1185">Reference proteome</keyword>
<reference evidence="7 8" key="2">
    <citation type="submission" date="2018-11" db="EMBL/GenBank/DDBJ databases">
        <authorList>
            <consortium name="Pathogen Informatics"/>
        </authorList>
    </citation>
    <scope>NUCLEOTIDE SEQUENCE [LARGE SCALE GENOMIC DNA]</scope>
</reference>
<gene>
    <name evidence="7" type="ORF">NBR_LOCUS9484</name>
</gene>
<dbReference type="GO" id="GO:0016020">
    <property type="term" value="C:membrane"/>
    <property type="evidence" value="ECO:0007669"/>
    <property type="project" value="UniProtKB-SubCell"/>
</dbReference>
<evidence type="ECO:0000256" key="6">
    <source>
        <dbReference type="SAM" id="Phobius"/>
    </source>
</evidence>
<evidence type="ECO:0000256" key="3">
    <source>
        <dbReference type="ARBA" id="ARBA00022989"/>
    </source>
</evidence>